<dbReference type="PANTHER" id="PTHR46079">
    <property type="entry name" value="FERM DOMAIN-CONTAINING PROTEIN 4"/>
    <property type="match status" value="1"/>
</dbReference>
<dbReference type="InterPro" id="IPR047176">
    <property type="entry name" value="FRMD4A/B"/>
</dbReference>
<feature type="region of interest" description="Disordered" evidence="5">
    <location>
        <begin position="750"/>
        <end position="769"/>
    </location>
</feature>
<feature type="region of interest" description="Disordered" evidence="5">
    <location>
        <begin position="153"/>
        <end position="185"/>
    </location>
</feature>
<dbReference type="GO" id="GO:0005737">
    <property type="term" value="C:cytoplasm"/>
    <property type="evidence" value="ECO:0007669"/>
    <property type="project" value="UniProtKB-SubCell"/>
</dbReference>
<evidence type="ECO:0000259" key="6">
    <source>
        <dbReference type="Pfam" id="PF11819"/>
    </source>
</evidence>
<protein>
    <recommendedName>
        <fullName evidence="6">Cytohesin Ubiquitin Protein Inducing domain-containing protein</fullName>
    </recommendedName>
</protein>
<evidence type="ECO:0000256" key="3">
    <source>
        <dbReference type="ARBA" id="ARBA00023054"/>
    </source>
</evidence>
<dbReference type="InterPro" id="IPR021774">
    <property type="entry name" value="CUPID"/>
</dbReference>
<sequence>MDDGASVGDNKTAKMGASNNPNADRFAALQEKKKQLEETLEKRIKELQQLCKQETELTGSIPPETPIDAGENLPFRRRVGTAYQLSESLVKNPDHNELELQIQIHMQLAEAAADLANENKSKTLRRHHLAEYQKHKQTCMILREKLTNLKDKAADQVKQKKKHRSSESDDNVSVNTMATSEPFVKSNMRQSLRSLKQPMQQNENNVELRYSMPGSYHFYRGSEIPYLQRHDDGLTSGFYALSLNGYKSYMERRENINYNTQSAVHLPQYATYQQHGSQMQNNYTFHQRSPPQNYHHPNVHYPEHRYSNISNPPHQYRQSSSNVSNFLSYKPNQQYYPSQSFSHSNIRQYQTLPDPNTYRNPHQIQPHQQYEHNVVGAGLGGCWRSMENGEMVWCNSSAAESNWERDKGFGSLDRRKNKRVSKRISPTVDNKSATIASPSYTDHVRTASVKSHIITRRQENRQLIRTQSLGSVGAQTVVDSVCPSDDNSSINSDTHSINEINLNSRKPKEKEWLETSLDGPVSPTHSIVSHTQSTTSTISNSGMRMSSHSPHSMHLPPPPHYNVPPPPPPPHYNMPPPAPSPSMPPPLILSPDEKYMQPPPLTPKPSLEIPAESNRSPRVPDGNIEMFNNNIPENCTVVQAGYEETKPFEMSDFYKYSTKYKKSPAKEPEVRQREGEGNAQKCLNQQFDEHNNYQPELPAKPLHYRNSNISMDSPDTSNSNINNSLNLSQISAVADNFSAEMNAWYKEHQIDNNNTNGSNSKSRSTATLV</sequence>
<organism evidence="7 8">
    <name type="scientific">Brassicogethes aeneus</name>
    <name type="common">Rape pollen beetle</name>
    <name type="synonym">Meligethes aeneus</name>
    <dbReference type="NCBI Taxonomy" id="1431903"/>
    <lineage>
        <taxon>Eukaryota</taxon>
        <taxon>Metazoa</taxon>
        <taxon>Ecdysozoa</taxon>
        <taxon>Arthropoda</taxon>
        <taxon>Hexapoda</taxon>
        <taxon>Insecta</taxon>
        <taxon>Pterygota</taxon>
        <taxon>Neoptera</taxon>
        <taxon>Endopterygota</taxon>
        <taxon>Coleoptera</taxon>
        <taxon>Polyphaga</taxon>
        <taxon>Cucujiformia</taxon>
        <taxon>Nitidulidae</taxon>
        <taxon>Meligethinae</taxon>
        <taxon>Brassicogethes</taxon>
    </lineage>
</organism>
<dbReference type="Proteomes" id="UP001154078">
    <property type="component" value="Chromosome 8"/>
</dbReference>
<feature type="region of interest" description="Disordered" evidence="5">
    <location>
        <begin position="691"/>
        <end position="722"/>
    </location>
</feature>
<dbReference type="AlphaFoldDB" id="A0A9P0BIC1"/>
<keyword evidence="8" id="KW-1185">Reference proteome</keyword>
<proteinExistence type="predicted"/>
<evidence type="ECO:0000256" key="5">
    <source>
        <dbReference type="SAM" id="MobiDB-lite"/>
    </source>
</evidence>
<feature type="region of interest" description="Disordered" evidence="5">
    <location>
        <begin position="1"/>
        <end position="24"/>
    </location>
</feature>
<evidence type="ECO:0000313" key="7">
    <source>
        <dbReference type="EMBL" id="CAH0562613.1"/>
    </source>
</evidence>
<feature type="compositionally biased region" description="Polar residues" evidence="5">
    <location>
        <begin position="751"/>
        <end position="769"/>
    </location>
</feature>
<evidence type="ECO:0000256" key="1">
    <source>
        <dbReference type="ARBA" id="ARBA00004496"/>
    </source>
</evidence>
<gene>
    <name evidence="7" type="ORF">MELIAE_LOCUS11676</name>
</gene>
<feature type="coiled-coil region" evidence="4">
    <location>
        <begin position="26"/>
        <end position="57"/>
    </location>
</feature>
<keyword evidence="2" id="KW-0963">Cytoplasm</keyword>
<dbReference type="OrthoDB" id="10063592at2759"/>
<dbReference type="GO" id="GO:0090162">
    <property type="term" value="P:establishment of epithelial cell polarity"/>
    <property type="evidence" value="ECO:0007669"/>
    <property type="project" value="InterPro"/>
</dbReference>
<reference evidence="7" key="1">
    <citation type="submission" date="2021-12" db="EMBL/GenBank/DDBJ databases">
        <authorList>
            <person name="King R."/>
        </authorList>
    </citation>
    <scope>NUCLEOTIDE SEQUENCE</scope>
</reference>
<name>A0A9P0BIC1_BRAAE</name>
<feature type="compositionally biased region" description="Polar residues" evidence="5">
    <location>
        <begin position="705"/>
        <end position="716"/>
    </location>
</feature>
<feature type="region of interest" description="Disordered" evidence="5">
    <location>
        <begin position="518"/>
        <end position="621"/>
    </location>
</feature>
<accession>A0A9P0BIC1</accession>
<dbReference type="PANTHER" id="PTHR46079:SF2">
    <property type="entry name" value="FERM DOMAIN-CONTAINING PROTEIN"/>
    <property type="match status" value="1"/>
</dbReference>
<evidence type="ECO:0000256" key="2">
    <source>
        <dbReference type="ARBA" id="ARBA00022490"/>
    </source>
</evidence>
<evidence type="ECO:0000313" key="8">
    <source>
        <dbReference type="Proteomes" id="UP001154078"/>
    </source>
</evidence>
<keyword evidence="3 4" id="KW-0175">Coiled coil</keyword>
<feature type="compositionally biased region" description="Polar residues" evidence="5">
    <location>
        <begin position="523"/>
        <end position="544"/>
    </location>
</feature>
<comment type="subcellular location">
    <subcellularLocation>
        <location evidence="1">Cytoplasm</location>
    </subcellularLocation>
</comment>
<dbReference type="Pfam" id="PF11819">
    <property type="entry name" value="CUPID"/>
    <property type="match status" value="1"/>
</dbReference>
<feature type="compositionally biased region" description="Low complexity" evidence="5">
    <location>
        <begin position="545"/>
        <end position="554"/>
    </location>
</feature>
<feature type="compositionally biased region" description="Pro residues" evidence="5">
    <location>
        <begin position="555"/>
        <end position="588"/>
    </location>
</feature>
<feature type="domain" description="Cytohesin Ubiquitin Protein Inducing" evidence="6">
    <location>
        <begin position="20"/>
        <end position="120"/>
    </location>
</feature>
<evidence type="ECO:0000256" key="4">
    <source>
        <dbReference type="SAM" id="Coils"/>
    </source>
</evidence>
<dbReference type="EMBL" id="OV121139">
    <property type="protein sequence ID" value="CAH0562613.1"/>
    <property type="molecule type" value="Genomic_DNA"/>
</dbReference>